<dbReference type="InterPro" id="IPR038081">
    <property type="entry name" value="CalX-like_sf"/>
</dbReference>
<reference evidence="2" key="2">
    <citation type="submission" date="2025-08" db="UniProtKB">
        <authorList>
            <consortium name="Ensembl"/>
        </authorList>
    </citation>
    <scope>IDENTIFICATION</scope>
</reference>
<organism evidence="2 3">
    <name type="scientific">Ciona intestinalis</name>
    <name type="common">Transparent sea squirt</name>
    <name type="synonym">Ascidia intestinalis</name>
    <dbReference type="NCBI Taxonomy" id="7719"/>
    <lineage>
        <taxon>Eukaryota</taxon>
        <taxon>Metazoa</taxon>
        <taxon>Chordata</taxon>
        <taxon>Tunicata</taxon>
        <taxon>Ascidiacea</taxon>
        <taxon>Phlebobranchia</taxon>
        <taxon>Cionidae</taxon>
        <taxon>Ciona</taxon>
    </lineage>
</organism>
<dbReference type="Gene3D" id="2.60.40.2030">
    <property type="match status" value="1"/>
</dbReference>
<keyword evidence="3" id="KW-1185">Reference proteome</keyword>
<dbReference type="SUPFAM" id="SSF141072">
    <property type="entry name" value="CalX-like"/>
    <property type="match status" value="1"/>
</dbReference>
<evidence type="ECO:0000313" key="3">
    <source>
        <dbReference type="Proteomes" id="UP000008144"/>
    </source>
</evidence>
<evidence type="ECO:0000313" key="2">
    <source>
        <dbReference type="Ensembl" id="ENSCINP00000027418.1"/>
    </source>
</evidence>
<feature type="region of interest" description="Disordered" evidence="1">
    <location>
        <begin position="1"/>
        <end position="122"/>
    </location>
</feature>
<dbReference type="Proteomes" id="UP000008144">
    <property type="component" value="Unassembled WGS sequence"/>
</dbReference>
<dbReference type="AlphaFoldDB" id="F6TW28"/>
<protein>
    <submittedName>
        <fullName evidence="2">Uncharacterized protein</fullName>
    </submittedName>
</protein>
<reference evidence="3" key="1">
    <citation type="journal article" date="2002" name="Science">
        <title>The draft genome of Ciona intestinalis: insights into chordate and vertebrate origins.</title>
        <authorList>
            <person name="Dehal P."/>
            <person name="Satou Y."/>
            <person name="Campbell R.K."/>
            <person name="Chapman J."/>
            <person name="Degnan B."/>
            <person name="De Tomaso A."/>
            <person name="Davidson B."/>
            <person name="Di Gregorio A."/>
            <person name="Gelpke M."/>
            <person name="Goodstein D.M."/>
            <person name="Harafuji N."/>
            <person name="Hastings K.E."/>
            <person name="Ho I."/>
            <person name="Hotta K."/>
            <person name="Huang W."/>
            <person name="Kawashima T."/>
            <person name="Lemaire P."/>
            <person name="Martinez D."/>
            <person name="Meinertzhagen I.A."/>
            <person name="Necula S."/>
            <person name="Nonaka M."/>
            <person name="Putnam N."/>
            <person name="Rash S."/>
            <person name="Saiga H."/>
            <person name="Satake M."/>
            <person name="Terry A."/>
            <person name="Yamada L."/>
            <person name="Wang H.G."/>
            <person name="Awazu S."/>
            <person name="Azumi K."/>
            <person name="Boore J."/>
            <person name="Branno M."/>
            <person name="Chin-Bow S."/>
            <person name="DeSantis R."/>
            <person name="Doyle S."/>
            <person name="Francino P."/>
            <person name="Keys D.N."/>
            <person name="Haga S."/>
            <person name="Hayashi H."/>
            <person name="Hino K."/>
            <person name="Imai K.S."/>
            <person name="Inaba K."/>
            <person name="Kano S."/>
            <person name="Kobayashi K."/>
            <person name="Kobayashi M."/>
            <person name="Lee B.I."/>
            <person name="Makabe K.W."/>
            <person name="Manohar C."/>
            <person name="Matassi G."/>
            <person name="Medina M."/>
            <person name="Mochizuki Y."/>
            <person name="Mount S."/>
            <person name="Morishita T."/>
            <person name="Miura S."/>
            <person name="Nakayama A."/>
            <person name="Nishizaka S."/>
            <person name="Nomoto H."/>
            <person name="Ohta F."/>
            <person name="Oishi K."/>
            <person name="Rigoutsos I."/>
            <person name="Sano M."/>
            <person name="Sasaki A."/>
            <person name="Sasakura Y."/>
            <person name="Shoguchi E."/>
            <person name="Shin-i T."/>
            <person name="Spagnuolo A."/>
            <person name="Stainier D."/>
            <person name="Suzuki M.M."/>
            <person name="Tassy O."/>
            <person name="Takatori N."/>
            <person name="Tokuoka M."/>
            <person name="Yagi K."/>
            <person name="Yoshizaki F."/>
            <person name="Wada S."/>
            <person name="Zhang C."/>
            <person name="Hyatt P.D."/>
            <person name="Larimer F."/>
            <person name="Detter C."/>
            <person name="Doggett N."/>
            <person name="Glavina T."/>
            <person name="Hawkins T."/>
            <person name="Richardson P."/>
            <person name="Lucas S."/>
            <person name="Kohara Y."/>
            <person name="Levine M."/>
            <person name="Satoh N."/>
            <person name="Rokhsar D.S."/>
        </authorList>
    </citation>
    <scope>NUCLEOTIDE SEQUENCE [LARGE SCALE GENOMIC DNA]</scope>
</reference>
<accession>F6TW28</accession>
<dbReference type="HOGENOM" id="CLU_1328978_0_0_1"/>
<feature type="compositionally biased region" description="Low complexity" evidence="1">
    <location>
        <begin position="30"/>
        <end position="46"/>
    </location>
</feature>
<sequence>GPSSSSSSESDSKNVGSSGKTKSKKRKKSSSSTSSSSLSSSKSSSESEYDVQSFKKKKKLSPPPEKVGSSSSTSSSDSDDGKSSIKKKRSKSSSSSSDESFLKIPKSPKSPITASRHRSSAVFKQTSVVEIREYVERIELEEGPGEIGFPSDKFEFVSSVDQEAKVRVVRTNGNTGQVTVDWFTRENTAVVDVDFVESDGWIRFEPG</sequence>
<name>F6TW28_CIOIN</name>
<dbReference type="InParanoid" id="F6TW28"/>
<proteinExistence type="predicted"/>
<evidence type="ECO:0000256" key="1">
    <source>
        <dbReference type="SAM" id="MobiDB-lite"/>
    </source>
</evidence>
<dbReference type="Ensembl" id="ENSCINT00000027664.1">
    <property type="protein sequence ID" value="ENSCINP00000027418.1"/>
    <property type="gene ID" value="ENSCING00000015481.1"/>
</dbReference>
<reference evidence="2" key="3">
    <citation type="submission" date="2025-09" db="UniProtKB">
        <authorList>
            <consortium name="Ensembl"/>
        </authorList>
    </citation>
    <scope>IDENTIFICATION</scope>
</reference>
<feature type="compositionally biased region" description="Low complexity" evidence="1">
    <location>
        <begin position="1"/>
        <end position="20"/>
    </location>
</feature>